<dbReference type="AlphaFoldDB" id="A0A0B5FL28"/>
<dbReference type="GO" id="GO:0016779">
    <property type="term" value="F:nucleotidyltransferase activity"/>
    <property type="evidence" value="ECO:0007669"/>
    <property type="project" value="InterPro"/>
</dbReference>
<gene>
    <name evidence="2" type="ORF">GSUB_15395</name>
</gene>
<evidence type="ECO:0000259" key="1">
    <source>
        <dbReference type="Pfam" id="PF01909"/>
    </source>
</evidence>
<dbReference type="SUPFAM" id="SSF81301">
    <property type="entry name" value="Nucleotidyltransferase"/>
    <property type="match status" value="1"/>
</dbReference>
<organism evidence="2 3">
    <name type="scientific">Geoalkalibacter subterraneus</name>
    <dbReference type="NCBI Taxonomy" id="483547"/>
    <lineage>
        <taxon>Bacteria</taxon>
        <taxon>Pseudomonadati</taxon>
        <taxon>Thermodesulfobacteriota</taxon>
        <taxon>Desulfuromonadia</taxon>
        <taxon>Desulfuromonadales</taxon>
        <taxon>Geoalkalibacteraceae</taxon>
        <taxon>Geoalkalibacter</taxon>
    </lineage>
</organism>
<reference evidence="2 3" key="1">
    <citation type="journal article" date="2015" name="Genome Announc.">
        <title>Genomes of Geoalkalibacter ferrihydriticus Z-0531T and Geoalkalibacter subterraneus Red1T, Two Haloalkaliphilic Metal-Reducing Deltaproteobacteria.</title>
        <authorList>
            <person name="Badalamenti J.P."/>
            <person name="Krajmalnik-Brown R."/>
            <person name="Torres C.I."/>
            <person name="Bond D.R."/>
        </authorList>
    </citation>
    <scope>NUCLEOTIDE SEQUENCE [LARGE SCALE GENOMIC DNA]</scope>
    <source>
        <strain evidence="2 3">Red1</strain>
    </source>
</reference>
<dbReference type="PANTHER" id="PTHR43449:SF1">
    <property type="entry name" value="POLYMERASE BETA NUCLEOTIDYLTRANSFERASE DOMAIN-CONTAINING PROTEIN"/>
    <property type="match status" value="1"/>
</dbReference>
<dbReference type="Pfam" id="PF01909">
    <property type="entry name" value="NTP_transf_2"/>
    <property type="match status" value="1"/>
</dbReference>
<evidence type="ECO:0000313" key="2">
    <source>
        <dbReference type="EMBL" id="AJF08088.1"/>
    </source>
</evidence>
<dbReference type="CDD" id="cd05403">
    <property type="entry name" value="NT_KNTase_like"/>
    <property type="match status" value="1"/>
</dbReference>
<protein>
    <recommendedName>
        <fullName evidence="1">Polymerase nucleotidyl transferase domain-containing protein</fullName>
    </recommendedName>
</protein>
<feature type="domain" description="Polymerase nucleotidyl transferase" evidence="1">
    <location>
        <begin position="2"/>
        <end position="88"/>
    </location>
</feature>
<dbReference type="PANTHER" id="PTHR43449">
    <property type="entry name" value="NUCLEOTIDYLTRANSFERASE"/>
    <property type="match status" value="1"/>
</dbReference>
<keyword evidence="3" id="KW-1185">Reference proteome</keyword>
<dbReference type="STRING" id="483547.GSUB_15395"/>
<accession>A0A0B5FL28</accession>
<evidence type="ECO:0000313" key="3">
    <source>
        <dbReference type="Proteomes" id="UP000035036"/>
    </source>
</evidence>
<sequence length="104" mass="12066">MIDRLKNRLRQLRPHKVILFGSHAWGTPDADSDIDLVVVLDDETLPTTFAERMQNVSKVRKCVADINRDVPLDLLVYSKKEWQKFIEINSSFSRELREGGQELL</sequence>
<proteinExistence type="predicted"/>
<name>A0A0B5FL28_9BACT</name>
<dbReference type="EMBL" id="CP010311">
    <property type="protein sequence ID" value="AJF08088.1"/>
    <property type="molecule type" value="Genomic_DNA"/>
</dbReference>
<dbReference type="Gene3D" id="3.30.460.10">
    <property type="entry name" value="Beta Polymerase, domain 2"/>
    <property type="match status" value="1"/>
</dbReference>
<dbReference type="InterPro" id="IPR043519">
    <property type="entry name" value="NT_sf"/>
</dbReference>
<dbReference type="Proteomes" id="UP000035036">
    <property type="component" value="Chromosome"/>
</dbReference>
<dbReference type="InterPro" id="IPR002934">
    <property type="entry name" value="Polymerase_NTP_transf_dom"/>
</dbReference>
<dbReference type="HOGENOM" id="CLU_130257_9_5_7"/>
<dbReference type="KEGG" id="gsb:GSUB_15395"/>